<dbReference type="Proteomes" id="UP000008914">
    <property type="component" value="Chromosome"/>
</dbReference>
<name>E6SE26_INTC7</name>
<gene>
    <name evidence="1" type="ordered locus">Intca_1118</name>
</gene>
<dbReference type="RefSeq" id="WP_013491957.1">
    <property type="nucleotide sequence ID" value="NC_014830.1"/>
</dbReference>
<proteinExistence type="predicted"/>
<dbReference type="STRING" id="710696.Intca_1118"/>
<dbReference type="AlphaFoldDB" id="E6SE26"/>
<dbReference type="KEGG" id="ica:Intca_1118"/>
<dbReference type="HOGENOM" id="CLU_2916381_0_0_11"/>
<sequence>MTPVSAFVAALAEEHRLAHAELQAAEQTGDEVRRSLALGRLADLQEIASRSLDVVSLDAMS</sequence>
<evidence type="ECO:0000313" key="1">
    <source>
        <dbReference type="EMBL" id="ADU47639.1"/>
    </source>
</evidence>
<accession>E6SE26</accession>
<protein>
    <submittedName>
        <fullName evidence="1">Anti-sigma-factor antagonist</fullName>
    </submittedName>
</protein>
<keyword evidence="2" id="KW-1185">Reference proteome</keyword>
<dbReference type="EMBL" id="CP002343">
    <property type="protein sequence ID" value="ADU47639.1"/>
    <property type="molecule type" value="Genomic_DNA"/>
</dbReference>
<reference evidence="1 2" key="1">
    <citation type="journal article" date="2010" name="Stand. Genomic Sci.">
        <title>Complete genome sequence of Intrasporangium calvum type strain (7 KIP).</title>
        <authorList>
            <person name="Del Rio T.G."/>
            <person name="Chertkov O."/>
            <person name="Yasawong M."/>
            <person name="Lucas S."/>
            <person name="Deshpande S."/>
            <person name="Cheng J.F."/>
            <person name="Detter C."/>
            <person name="Tapia R."/>
            <person name="Han C."/>
            <person name="Goodwin L."/>
            <person name="Pitluck S."/>
            <person name="Liolios K."/>
            <person name="Ivanova N."/>
            <person name="Mavromatis K."/>
            <person name="Pati A."/>
            <person name="Chen A."/>
            <person name="Palaniappan K."/>
            <person name="Land M."/>
            <person name="Hauser L."/>
            <person name="Chang Y.J."/>
            <person name="Jeffries C.D."/>
            <person name="Rohde M."/>
            <person name="Pukall R."/>
            <person name="Sikorski J."/>
            <person name="Goker M."/>
            <person name="Woyke T."/>
            <person name="Bristow J."/>
            <person name="Eisen J.A."/>
            <person name="Markowitz V."/>
            <person name="Hugenholtz P."/>
            <person name="Kyrpides N.C."/>
            <person name="Klenk H.P."/>
            <person name="Lapidus A."/>
        </authorList>
    </citation>
    <scope>NUCLEOTIDE SEQUENCE [LARGE SCALE GENOMIC DNA]</scope>
    <source>
        <strain evidence="2">ATCC 23552 / DSM 43043 / JCM 3097 / NBRC 12989 / 7 KIP</strain>
    </source>
</reference>
<organism evidence="1 2">
    <name type="scientific">Intrasporangium calvum (strain ATCC 23552 / DSM 43043 / JCM 3097 / NBRC 12989 / NCIMB 10167 / NRRL B-3866 / 7 KIP)</name>
    <dbReference type="NCBI Taxonomy" id="710696"/>
    <lineage>
        <taxon>Bacteria</taxon>
        <taxon>Bacillati</taxon>
        <taxon>Actinomycetota</taxon>
        <taxon>Actinomycetes</taxon>
        <taxon>Micrococcales</taxon>
        <taxon>Intrasporangiaceae</taxon>
        <taxon>Intrasporangium</taxon>
    </lineage>
</organism>
<evidence type="ECO:0000313" key="2">
    <source>
        <dbReference type="Proteomes" id="UP000008914"/>
    </source>
</evidence>